<dbReference type="InterPro" id="IPR001214">
    <property type="entry name" value="SET_dom"/>
</dbReference>
<proteinExistence type="predicted"/>
<dbReference type="Gene3D" id="2.170.270.10">
    <property type="entry name" value="SET domain"/>
    <property type="match status" value="1"/>
</dbReference>
<dbReference type="InterPro" id="IPR046341">
    <property type="entry name" value="SET_dom_sf"/>
</dbReference>
<dbReference type="PANTHER" id="PTHR33524:SF2">
    <property type="entry name" value="SET DOMAIN-CONTAINING PROTEIN 9"/>
    <property type="match status" value="1"/>
</dbReference>
<dbReference type="GeneID" id="116940777"/>
<sequence>MKWGSYKYRFVPWMWLNILKNQRTLRVVCARGDGEQLGHGEVGAQLLLLLQALNKEPGRPVEVMRASLGFAVERAASSVPGAGTGVFVTGGAVPAHALVCLYPGTVYQKFEPVLFQSLGNPFMFCCLDGVLVDGRDRGLSRIVYRSCSGRDRLGPHALSDVTWLTPQPINPLSIGQYINNCSNEKEANVCYQEFDVPPEFPLNLRRFLPNVPYSHHIERPLRCVVLVSLRKILSGEELFSNYYTLVQ</sequence>
<dbReference type="CDD" id="cd10537">
    <property type="entry name" value="SET_SETD9"/>
    <property type="match status" value="1"/>
</dbReference>
<dbReference type="PROSITE" id="PS50280">
    <property type="entry name" value="SET"/>
    <property type="match status" value="1"/>
</dbReference>
<evidence type="ECO:0000313" key="2">
    <source>
        <dbReference type="Proteomes" id="UP001318040"/>
    </source>
</evidence>
<keyword evidence="2" id="KW-1185">Reference proteome</keyword>
<evidence type="ECO:0000259" key="1">
    <source>
        <dbReference type="PROSITE" id="PS50280"/>
    </source>
</evidence>
<dbReference type="InterPro" id="IPR040415">
    <property type="entry name" value="SETD9"/>
</dbReference>
<dbReference type="SUPFAM" id="SSF82199">
    <property type="entry name" value="SET domain"/>
    <property type="match status" value="1"/>
</dbReference>
<evidence type="ECO:0000313" key="3">
    <source>
        <dbReference type="RefSeq" id="XP_032806852.1"/>
    </source>
</evidence>
<protein>
    <submittedName>
        <fullName evidence="3">SET domain-containing protein 9</fullName>
    </submittedName>
</protein>
<accession>A0AAJ7SYJ5</accession>
<feature type="domain" description="SET" evidence="1">
    <location>
        <begin position="70"/>
        <end position="243"/>
    </location>
</feature>
<dbReference type="AlphaFoldDB" id="A0AAJ7SYJ5"/>
<dbReference type="CTD" id="133383"/>
<dbReference type="PANTHER" id="PTHR33524">
    <property type="entry name" value="C5ORF35"/>
    <property type="match status" value="1"/>
</dbReference>
<name>A0AAJ7SYJ5_PETMA</name>
<dbReference type="RefSeq" id="XP_032806852.1">
    <property type="nucleotide sequence ID" value="XM_032950961.1"/>
</dbReference>
<reference evidence="3" key="1">
    <citation type="submission" date="2025-08" db="UniProtKB">
        <authorList>
            <consortium name="RefSeq"/>
        </authorList>
    </citation>
    <scope>IDENTIFICATION</scope>
    <source>
        <tissue evidence="3">Sperm</tissue>
    </source>
</reference>
<dbReference type="KEGG" id="pmrn:116940777"/>
<dbReference type="Proteomes" id="UP001318040">
    <property type="component" value="Chromosome 10"/>
</dbReference>
<gene>
    <name evidence="3" type="primary">SETD9</name>
</gene>
<organism evidence="2 3">
    <name type="scientific">Petromyzon marinus</name>
    <name type="common">Sea lamprey</name>
    <dbReference type="NCBI Taxonomy" id="7757"/>
    <lineage>
        <taxon>Eukaryota</taxon>
        <taxon>Metazoa</taxon>
        <taxon>Chordata</taxon>
        <taxon>Craniata</taxon>
        <taxon>Vertebrata</taxon>
        <taxon>Cyclostomata</taxon>
        <taxon>Hyperoartia</taxon>
        <taxon>Petromyzontiformes</taxon>
        <taxon>Petromyzontidae</taxon>
        <taxon>Petromyzon</taxon>
    </lineage>
</organism>